<proteinExistence type="predicted"/>
<comment type="caution">
    <text evidence="2">The sequence shown here is derived from an EMBL/GenBank/DDBJ whole genome shotgun (WGS) entry which is preliminary data.</text>
</comment>
<dbReference type="OrthoDB" id="1460309at2759"/>
<feature type="compositionally biased region" description="Basic and acidic residues" evidence="1">
    <location>
        <begin position="42"/>
        <end position="56"/>
    </location>
</feature>
<accession>A0A371IFA6</accession>
<feature type="non-terminal residue" evidence="2">
    <location>
        <position position="192"/>
    </location>
</feature>
<feature type="non-terminal residue" evidence="2">
    <location>
        <position position="1"/>
    </location>
</feature>
<evidence type="ECO:0000313" key="2">
    <source>
        <dbReference type="EMBL" id="RDY13674.1"/>
    </source>
</evidence>
<organism evidence="2 3">
    <name type="scientific">Mucuna pruriens</name>
    <name type="common">Velvet bean</name>
    <name type="synonym">Dolichos pruriens</name>
    <dbReference type="NCBI Taxonomy" id="157652"/>
    <lineage>
        <taxon>Eukaryota</taxon>
        <taxon>Viridiplantae</taxon>
        <taxon>Streptophyta</taxon>
        <taxon>Embryophyta</taxon>
        <taxon>Tracheophyta</taxon>
        <taxon>Spermatophyta</taxon>
        <taxon>Magnoliopsida</taxon>
        <taxon>eudicotyledons</taxon>
        <taxon>Gunneridae</taxon>
        <taxon>Pentapetalae</taxon>
        <taxon>rosids</taxon>
        <taxon>fabids</taxon>
        <taxon>Fabales</taxon>
        <taxon>Fabaceae</taxon>
        <taxon>Papilionoideae</taxon>
        <taxon>50 kb inversion clade</taxon>
        <taxon>NPAAA clade</taxon>
        <taxon>indigoferoid/millettioid clade</taxon>
        <taxon>Phaseoleae</taxon>
        <taxon>Mucuna</taxon>
    </lineage>
</organism>
<feature type="region of interest" description="Disordered" evidence="1">
    <location>
        <begin position="42"/>
        <end position="69"/>
    </location>
</feature>
<sequence length="192" mass="22186">MLVDSFITLVAKFGAQFAMCKPYHLMLVTLVNLRHEEVAKYRDRTGKAKSRSREGPNMKSSHPPPPPLLTTSRVTLLKEAFNTKLIALSPQGTDKIKYCQYYQNYSHTTESCLMLRDKIKEYEGATIIDNALRAHGTIKENPSVKHQVPHLMPWRSGTTRRFMRRAQKSTNRAWRLSRRDRRSATIPKEKSQ</sequence>
<evidence type="ECO:0008006" key="4">
    <source>
        <dbReference type="Google" id="ProtNLM"/>
    </source>
</evidence>
<keyword evidence="3" id="KW-1185">Reference proteome</keyword>
<evidence type="ECO:0000313" key="3">
    <source>
        <dbReference type="Proteomes" id="UP000257109"/>
    </source>
</evidence>
<name>A0A371IFA6_MUCPR</name>
<gene>
    <name evidence="2" type="ORF">CR513_01367</name>
</gene>
<dbReference type="Proteomes" id="UP000257109">
    <property type="component" value="Unassembled WGS sequence"/>
</dbReference>
<protein>
    <recommendedName>
        <fullName evidence="4">Retrotransposon gag domain-containing protein</fullName>
    </recommendedName>
</protein>
<dbReference type="AlphaFoldDB" id="A0A371IFA6"/>
<dbReference type="EMBL" id="QJKJ01000231">
    <property type="protein sequence ID" value="RDY13674.1"/>
    <property type="molecule type" value="Genomic_DNA"/>
</dbReference>
<evidence type="ECO:0000256" key="1">
    <source>
        <dbReference type="SAM" id="MobiDB-lite"/>
    </source>
</evidence>
<reference evidence="2" key="1">
    <citation type="submission" date="2018-05" db="EMBL/GenBank/DDBJ databases">
        <title>Draft genome of Mucuna pruriens seed.</title>
        <authorList>
            <person name="Nnadi N.E."/>
            <person name="Vos R."/>
            <person name="Hasami M.H."/>
            <person name="Devisetty U.K."/>
            <person name="Aguiy J.C."/>
        </authorList>
    </citation>
    <scope>NUCLEOTIDE SEQUENCE [LARGE SCALE GENOMIC DNA]</scope>
    <source>
        <strain evidence="2">JCA_2017</strain>
    </source>
</reference>
<feature type="region of interest" description="Disordered" evidence="1">
    <location>
        <begin position="165"/>
        <end position="192"/>
    </location>
</feature>